<dbReference type="InterPro" id="IPR038765">
    <property type="entry name" value="Papain-like_cys_pep_sf"/>
</dbReference>
<dbReference type="EMBL" id="FXTI01000001">
    <property type="protein sequence ID" value="SMO32023.1"/>
    <property type="molecule type" value="Genomic_DNA"/>
</dbReference>
<sequence length="259" mass="30014">MANLSTEKFFERIHYQGSHNVTFEDLPSLQLQFTKAIPFENMDVMRKDHRKVTLENVKKKIIDQKRGGICYELNPLFYWFLQQQGFKVYMVAGTVIRDGEPRGPIGTHVTTLLLHNEEPYIVDVGFGSNLALQPIPMTGQTVSSFTGEYRIQKTQTPWGDYTLEKYQNGELKVRYSFSTKPVDETYLDQVKDQITHHEQSPFNKSILLTKLIDNGHITLTEQSLTTTKNQQRTQQKIDQHLFQELCQRHFGIAPLQESC</sequence>
<evidence type="ECO:0000256" key="2">
    <source>
        <dbReference type="RuleBase" id="RU003452"/>
    </source>
</evidence>
<protein>
    <submittedName>
        <fullName evidence="3">N-hydroxyarylamine O-acetyltransferase</fullName>
    </submittedName>
</protein>
<dbReference type="SUPFAM" id="SSF54001">
    <property type="entry name" value="Cysteine proteinases"/>
    <property type="match status" value="1"/>
</dbReference>
<reference evidence="3 4" key="1">
    <citation type="submission" date="2017-05" db="EMBL/GenBank/DDBJ databases">
        <authorList>
            <person name="Varghese N."/>
            <person name="Submissions S."/>
        </authorList>
    </citation>
    <scope>NUCLEOTIDE SEQUENCE [LARGE SCALE GENOMIC DNA]</scope>
    <source>
        <strain evidence="3 4">DSM 45474</strain>
    </source>
</reference>
<gene>
    <name evidence="3" type="ORF">SAMN06264849_10125</name>
</gene>
<keyword evidence="3" id="KW-0808">Transferase</keyword>
<dbReference type="InterPro" id="IPR001447">
    <property type="entry name" value="Arylamine_N-AcTrfase"/>
</dbReference>
<evidence type="ECO:0000256" key="1">
    <source>
        <dbReference type="ARBA" id="ARBA00006547"/>
    </source>
</evidence>
<evidence type="ECO:0000313" key="4">
    <source>
        <dbReference type="Proteomes" id="UP000315636"/>
    </source>
</evidence>
<comment type="similarity">
    <text evidence="1 2">Belongs to the arylamine N-acetyltransferase family.</text>
</comment>
<dbReference type="GO" id="GO:0016407">
    <property type="term" value="F:acetyltransferase activity"/>
    <property type="evidence" value="ECO:0007669"/>
    <property type="project" value="InterPro"/>
</dbReference>
<dbReference type="OrthoDB" id="7181050at2"/>
<organism evidence="3 4">
    <name type="scientific">Melghirimyces algeriensis</name>
    <dbReference type="NCBI Taxonomy" id="910412"/>
    <lineage>
        <taxon>Bacteria</taxon>
        <taxon>Bacillati</taxon>
        <taxon>Bacillota</taxon>
        <taxon>Bacilli</taxon>
        <taxon>Bacillales</taxon>
        <taxon>Thermoactinomycetaceae</taxon>
        <taxon>Melghirimyces</taxon>
    </lineage>
</organism>
<dbReference type="AlphaFoldDB" id="A0A521AB32"/>
<dbReference type="PANTHER" id="PTHR11786:SF0">
    <property type="entry name" value="ARYLAMINE N-ACETYLTRANSFERASE 4-RELATED"/>
    <property type="match status" value="1"/>
</dbReference>
<dbReference type="PRINTS" id="PR01543">
    <property type="entry name" value="ANATRNSFRASE"/>
</dbReference>
<keyword evidence="4" id="KW-1185">Reference proteome</keyword>
<dbReference type="RefSeq" id="WP_142503745.1">
    <property type="nucleotide sequence ID" value="NZ_FXTI01000001.1"/>
</dbReference>
<dbReference type="Gene3D" id="3.30.2140.20">
    <property type="match status" value="1"/>
</dbReference>
<dbReference type="Pfam" id="PF00797">
    <property type="entry name" value="Acetyltransf_2"/>
    <property type="match status" value="1"/>
</dbReference>
<dbReference type="Proteomes" id="UP000315636">
    <property type="component" value="Unassembled WGS sequence"/>
</dbReference>
<accession>A0A521AB32</accession>
<dbReference type="PANTHER" id="PTHR11786">
    <property type="entry name" value="N-HYDROXYARYLAMINE O-ACETYLTRANSFERASE"/>
    <property type="match status" value="1"/>
</dbReference>
<name>A0A521AB32_9BACL</name>
<proteinExistence type="inferred from homology"/>
<evidence type="ECO:0000313" key="3">
    <source>
        <dbReference type="EMBL" id="SMO32023.1"/>
    </source>
</evidence>
<dbReference type="InterPro" id="IPR053710">
    <property type="entry name" value="Arylamine_NAT_domain_sf"/>
</dbReference>